<dbReference type="Proteomes" id="UP000199048">
    <property type="component" value="Unassembled WGS sequence"/>
</dbReference>
<dbReference type="EMBL" id="FOTK01000009">
    <property type="protein sequence ID" value="SFL71225.1"/>
    <property type="molecule type" value="Genomic_DNA"/>
</dbReference>
<feature type="region of interest" description="Disordered" evidence="1">
    <location>
        <begin position="1"/>
        <end position="31"/>
    </location>
</feature>
<dbReference type="RefSeq" id="WP_092040014.1">
    <property type="nucleotide sequence ID" value="NZ_FOTK01000009.1"/>
</dbReference>
<reference evidence="3" key="1">
    <citation type="submission" date="2016-10" db="EMBL/GenBank/DDBJ databases">
        <authorList>
            <person name="Varghese N."/>
            <person name="Submissions S."/>
        </authorList>
    </citation>
    <scope>NUCLEOTIDE SEQUENCE [LARGE SCALE GENOMIC DNA]</scope>
    <source>
        <strain evidence="3">BL36</strain>
    </source>
</reference>
<gene>
    <name evidence="2" type="ORF">SAMN05192568_100927</name>
</gene>
<evidence type="ECO:0000256" key="1">
    <source>
        <dbReference type="SAM" id="MobiDB-lite"/>
    </source>
</evidence>
<evidence type="ECO:0000313" key="2">
    <source>
        <dbReference type="EMBL" id="SFL71225.1"/>
    </source>
</evidence>
<protein>
    <submittedName>
        <fullName evidence="2">Uncharacterized protein</fullName>
    </submittedName>
</protein>
<dbReference type="OrthoDB" id="8002947at2"/>
<name>A0A1I4JXD2_9HYPH</name>
<sequence length="103" mass="10895">MSDDNVIRPTFGAPRVAPAPERTEPDPEQPPLRLFGAAAGHRVGLIRDPAAQEGDVFRIVVGPEDEEAVETVALLPATTDAEGEAERIGFAILRALEVVEGAV</sequence>
<dbReference type="AlphaFoldDB" id="A0A1I4JXD2"/>
<organism evidence="2 3">
    <name type="scientific">Methylobacterium pseudosasicola</name>
    <dbReference type="NCBI Taxonomy" id="582667"/>
    <lineage>
        <taxon>Bacteria</taxon>
        <taxon>Pseudomonadati</taxon>
        <taxon>Pseudomonadota</taxon>
        <taxon>Alphaproteobacteria</taxon>
        <taxon>Hyphomicrobiales</taxon>
        <taxon>Methylobacteriaceae</taxon>
        <taxon>Methylobacterium</taxon>
    </lineage>
</organism>
<keyword evidence="3" id="KW-1185">Reference proteome</keyword>
<dbReference type="STRING" id="582667.SAMN05192568_100927"/>
<accession>A0A1I4JXD2</accession>
<evidence type="ECO:0000313" key="3">
    <source>
        <dbReference type="Proteomes" id="UP000199048"/>
    </source>
</evidence>
<proteinExistence type="predicted"/>